<reference evidence="10" key="2">
    <citation type="submission" date="2025-09" db="UniProtKB">
        <authorList>
            <consortium name="Ensembl"/>
        </authorList>
    </citation>
    <scope>IDENTIFICATION</scope>
</reference>
<reference evidence="10" key="1">
    <citation type="submission" date="2025-08" db="UniProtKB">
        <authorList>
            <consortium name="Ensembl"/>
        </authorList>
    </citation>
    <scope>IDENTIFICATION</scope>
</reference>
<dbReference type="Ensembl" id="ENSPSMT00000037019.1">
    <property type="protein sequence ID" value="ENSPSMP00000032076.1"/>
    <property type="gene ID" value="ENSPSMG00000022239.1"/>
</dbReference>
<comment type="subcellular location">
    <subcellularLocation>
        <location evidence="1">Secreted</location>
    </subcellularLocation>
</comment>
<dbReference type="PROSITE" id="PS51311">
    <property type="entry name" value="SCGB"/>
    <property type="match status" value="1"/>
</dbReference>
<dbReference type="InterPro" id="IPR016126">
    <property type="entry name" value="Secretoglobin"/>
</dbReference>
<dbReference type="PRINTS" id="PR00486">
    <property type="entry name" value="UTEROGLOBIN"/>
</dbReference>
<feature type="chain" id="PRO_5034165171" description="Uteroglobin" evidence="9">
    <location>
        <begin position="22"/>
        <end position="90"/>
    </location>
</feature>
<evidence type="ECO:0000256" key="7">
    <source>
        <dbReference type="ARBA" id="ARBA00031712"/>
    </source>
</evidence>
<evidence type="ECO:0000256" key="5">
    <source>
        <dbReference type="ARBA" id="ARBA00023005"/>
    </source>
</evidence>
<evidence type="ECO:0000256" key="4">
    <source>
        <dbReference type="ARBA" id="ARBA00022729"/>
    </source>
</evidence>
<keyword evidence="6" id="KW-1015">Disulfide bond</keyword>
<dbReference type="Pfam" id="PF01099">
    <property type="entry name" value="Uteroglobin"/>
    <property type="match status" value="1"/>
</dbReference>
<evidence type="ECO:0000313" key="10">
    <source>
        <dbReference type="Ensembl" id="ENSPSMP00000032076.1"/>
    </source>
</evidence>
<evidence type="ECO:0000256" key="6">
    <source>
        <dbReference type="ARBA" id="ARBA00023157"/>
    </source>
</evidence>
<dbReference type="PANTHER" id="PTHR11332">
    <property type="entry name" value="SECRETOGLOBIN FAMILY 1D"/>
    <property type="match status" value="1"/>
</dbReference>
<protein>
    <recommendedName>
        <fullName evidence="2">Uteroglobin</fullName>
    </recommendedName>
    <alternativeName>
        <fullName evidence="7">Secretoglobin family 1A member 1</fullName>
    </alternativeName>
</protein>
<dbReference type="GO" id="GO:0019834">
    <property type="term" value="F:phospholipase A2 inhibitor activity"/>
    <property type="evidence" value="ECO:0007669"/>
    <property type="project" value="UniProtKB-KW"/>
</dbReference>
<dbReference type="CDD" id="cd00633">
    <property type="entry name" value="Secretoglobin"/>
    <property type="match status" value="1"/>
</dbReference>
<evidence type="ECO:0000256" key="9">
    <source>
        <dbReference type="SAM" id="SignalP"/>
    </source>
</evidence>
<evidence type="ECO:0000256" key="3">
    <source>
        <dbReference type="ARBA" id="ARBA00022525"/>
    </source>
</evidence>
<dbReference type="GO" id="GO:0005615">
    <property type="term" value="C:extracellular space"/>
    <property type="evidence" value="ECO:0007669"/>
    <property type="project" value="TreeGrafter"/>
</dbReference>
<dbReference type="GO" id="GO:0007165">
    <property type="term" value="P:signal transduction"/>
    <property type="evidence" value="ECO:0007669"/>
    <property type="project" value="InterPro"/>
</dbReference>
<evidence type="ECO:0000256" key="8">
    <source>
        <dbReference type="ARBA" id="ARBA00038364"/>
    </source>
</evidence>
<keyword evidence="11" id="KW-1185">Reference proteome</keyword>
<dbReference type="GeneTree" id="ENSGT00530000063866"/>
<dbReference type="InterPro" id="IPR035960">
    <property type="entry name" value="Secretoglobin_sf"/>
</dbReference>
<organism evidence="10 11">
    <name type="scientific">Prolemur simus</name>
    <name type="common">Greater bamboo lemur</name>
    <name type="synonym">Hapalemur simus</name>
    <dbReference type="NCBI Taxonomy" id="1328070"/>
    <lineage>
        <taxon>Eukaryota</taxon>
        <taxon>Metazoa</taxon>
        <taxon>Chordata</taxon>
        <taxon>Craniata</taxon>
        <taxon>Vertebrata</taxon>
        <taxon>Euteleostomi</taxon>
        <taxon>Mammalia</taxon>
        <taxon>Eutheria</taxon>
        <taxon>Euarchontoglires</taxon>
        <taxon>Primates</taxon>
        <taxon>Strepsirrhini</taxon>
        <taxon>Lemuriformes</taxon>
        <taxon>Lemuridae</taxon>
        <taxon>Prolemur</taxon>
    </lineage>
</organism>
<evidence type="ECO:0000256" key="1">
    <source>
        <dbReference type="ARBA" id="ARBA00004613"/>
    </source>
</evidence>
<dbReference type="SUPFAM" id="SSF48201">
    <property type="entry name" value="Uteroglobin-like"/>
    <property type="match status" value="1"/>
</dbReference>
<evidence type="ECO:0000313" key="11">
    <source>
        <dbReference type="Proteomes" id="UP000694414"/>
    </source>
</evidence>
<keyword evidence="5" id="KW-0593">Phospholipase A2 inhibitor</keyword>
<evidence type="ECO:0000256" key="2">
    <source>
        <dbReference type="ARBA" id="ARBA00020696"/>
    </source>
</evidence>
<comment type="similarity">
    <text evidence="8">Belongs to the secretoglobin family. Lipophilin subfamily.</text>
</comment>
<accession>A0A8C9ALA5</accession>
<dbReference type="InterPro" id="IPR000329">
    <property type="entry name" value="Uteroglobin"/>
</dbReference>
<sequence length="90" mass="10252">MRLSVCLLMVILAFSCYKANAKICPALASETTNFLLAEENVFRHLLGEYRAPPELVDSKMEVKKCMDQMPLWMRLEIGTLLGKIMNKCNL</sequence>
<dbReference type="Proteomes" id="UP000694414">
    <property type="component" value="Unplaced"/>
</dbReference>
<keyword evidence="3" id="KW-0964">Secreted</keyword>
<dbReference type="PANTHER" id="PTHR11332:SF6">
    <property type="entry name" value="SECRETOGLOBIN FAMILY 1D MEMBER 4"/>
    <property type="match status" value="1"/>
</dbReference>
<proteinExistence type="inferred from homology"/>
<name>A0A8C9ALA5_PROSS</name>
<keyword evidence="4 9" id="KW-0732">Signal</keyword>
<feature type="signal peptide" evidence="9">
    <location>
        <begin position="1"/>
        <end position="21"/>
    </location>
</feature>
<dbReference type="AlphaFoldDB" id="A0A8C9ALA5"/>
<dbReference type="PROSITE" id="PS51257">
    <property type="entry name" value="PROKAR_LIPOPROTEIN"/>
    <property type="match status" value="1"/>
</dbReference>